<dbReference type="InterPro" id="IPR011989">
    <property type="entry name" value="ARM-like"/>
</dbReference>
<proteinExistence type="predicted"/>
<dbReference type="PROSITE" id="PS50176">
    <property type="entry name" value="ARM_REPEAT"/>
    <property type="match status" value="2"/>
</dbReference>
<dbReference type="Gene3D" id="1.25.10.10">
    <property type="entry name" value="Leucine-rich Repeat Variant"/>
    <property type="match status" value="4"/>
</dbReference>
<feature type="region of interest" description="Disordered" evidence="3">
    <location>
        <begin position="195"/>
        <end position="224"/>
    </location>
</feature>
<name>A0A8J9SI37_PHATR</name>
<feature type="repeat" description="ARM" evidence="2">
    <location>
        <begin position="1175"/>
        <end position="1219"/>
    </location>
</feature>
<evidence type="ECO:0000256" key="2">
    <source>
        <dbReference type="PROSITE-ProRule" id="PRU00259"/>
    </source>
</evidence>
<feature type="compositionally biased region" description="Low complexity" evidence="3">
    <location>
        <begin position="293"/>
        <end position="308"/>
    </location>
</feature>
<dbReference type="SMART" id="SM00185">
    <property type="entry name" value="ARM"/>
    <property type="match status" value="10"/>
</dbReference>
<reference evidence="4" key="1">
    <citation type="submission" date="2022-02" db="EMBL/GenBank/DDBJ databases">
        <authorList>
            <person name="Giguere J D."/>
        </authorList>
    </citation>
    <scope>NUCLEOTIDE SEQUENCE</scope>
    <source>
        <strain evidence="4">CCAP 1055/1</strain>
    </source>
</reference>
<evidence type="ECO:0000313" key="4">
    <source>
        <dbReference type="EMBL" id="CAG9294351.1"/>
    </source>
</evidence>
<feature type="compositionally biased region" description="Low complexity" evidence="3">
    <location>
        <begin position="167"/>
        <end position="176"/>
    </location>
</feature>
<dbReference type="EMBL" id="OU594950">
    <property type="protein sequence ID" value="CAG9294351.1"/>
    <property type="molecule type" value="Genomic_DNA"/>
</dbReference>
<evidence type="ECO:0000256" key="3">
    <source>
        <dbReference type="SAM" id="MobiDB-lite"/>
    </source>
</evidence>
<accession>A0A8J9SI37</accession>
<protein>
    <submittedName>
        <fullName evidence="4">Uncharacterized protein</fullName>
    </submittedName>
</protein>
<dbReference type="SUPFAM" id="SSF48371">
    <property type="entry name" value="ARM repeat"/>
    <property type="match status" value="3"/>
</dbReference>
<keyword evidence="1" id="KW-0677">Repeat</keyword>
<feature type="region of interest" description="Disordered" evidence="3">
    <location>
        <begin position="132"/>
        <end position="176"/>
    </location>
</feature>
<dbReference type="InterPro" id="IPR000225">
    <property type="entry name" value="Armadillo"/>
</dbReference>
<feature type="repeat" description="ARM" evidence="2">
    <location>
        <begin position="1219"/>
        <end position="1263"/>
    </location>
</feature>
<dbReference type="InterPro" id="IPR016024">
    <property type="entry name" value="ARM-type_fold"/>
</dbReference>
<dbReference type="PANTHER" id="PTHR22895">
    <property type="entry name" value="ARMADILLO REPEAT-CONTAINING PROTEIN 6"/>
    <property type="match status" value="1"/>
</dbReference>
<feature type="compositionally biased region" description="Low complexity" evidence="3">
    <location>
        <begin position="206"/>
        <end position="218"/>
    </location>
</feature>
<evidence type="ECO:0000256" key="1">
    <source>
        <dbReference type="ARBA" id="ARBA00022737"/>
    </source>
</evidence>
<sequence length="1421" mass="153549">MDSFGSFDQIEGSDAIPRYDQMGRLLSPDEREQIARRKGLCMRCGMKTHQGAFKRPLTDDNCYKGTCIRCNPNAVPKRVLESWNLKNRPANVQLVSGAAQANAVASGITLHGKHLLKKATRSVMAAGRATNKNGRVIPTGPSTTIAFTSEHSTSSNLKTGSGTSSEAQSSQPPLPQKLAPLLHAQDLHQPWIEGKRPSAHIPSLHSESSSMRQTSTSTIGKLSPTVSDRSLYSAESFASSASHVSTKCAASGCGIGTNNGNCGHEPSVGADQNANDDLMASEYRQKPAKSAGLSNSVRLNSSRNDLDLSSPSNIRSKYLSNRSHSKMIEDDWTGGSQEMTHHTIIETLKAARADPVKLRQALHVLRNGLEVDLDGSLIIIARDILSQYVFDPSIADAACGAVWRITTLEDSLKSLAIESGIVGLLVDALKAHHEDATLCEWALGALTTLACSPFTKSDLAKTGVIEAVLELLDFHQNSAGILEWTSRCLHNLVHQYVVLDVEAAEEEMQAQIKKNISSIIEANGVSTLLNAMKLHATEPIALLWATKLMWRLFGRKEESSTVRVLFQLRQDGFVPLSTKLLRQQSTSSELFQLISRLVCMLLLKMDDGALYETASDAMPSIVRQMEEFKDDETLQEAGCRLLCALSTGGESVQENLKEADGILAIVKTMERLPENLMLLTRAGWCLWRLSANPSLFDSGLVEKSLQALSSAMDSHRDSVDLLVSTCGFSRNSTMVDGVSPTAYPLDVIFRWLTTEGQASHYKVQASQALHTLSRKYNDFLHLLNESVGIPRMIASLRDPQSCCRIDICCILTVLARNSEDSRQMLASADVVQTALAELAETNDLNWKACLLRLVSTILVSECALQIDVPIHAIQTAIGGVEGSTFDPSLSELACICVRNLLLTPNSRVGVEGLMKAMTDTIDTCAVSDSLCIEACYVIWALTSKYSDRNPSELSAMMTSLIGLMGKFMEPLNLEIQSAAAGTLASVLASIVRSPIPLKVQDVEVVISVIYKIIDTKPGASEAIEHLLAVLWNCCLVDENTLVQGGVVVAVIDTMVDNESNLQIQERGCTILALLASAENLEVNFSIAETNGVELLVSALAVFGDNVNVTLQACKCFSYLSIDPELRVMIVAQGGLRLVVVAITSNPDNAELVGFACSTLLNLTFDAEVSAYIGSGIVDAIVQTMTGHLKSALLQETGLGILQNISMRGPDEKARIAEAGGVEAVVSVLREHIRLPSVVERGLATLWSLAVLDENQIRVANADGINLVVNCMMALIEYERVQKQGCGCLCALAGDSTSKVLLRNAGGLDAIVFAMWAHFNKSGVQKEGCRAISNLVHDPGTNEIMLVSETEVGAILSAMRRFPSVADLQMHACYSLRNLTLSVDNVAVVLGSADDIRELVAKVSLRNPECSPIVNQILSHFG</sequence>
<dbReference type="Proteomes" id="UP000836788">
    <property type="component" value="Chromosome 9"/>
</dbReference>
<feature type="compositionally biased region" description="Polar residues" evidence="3">
    <location>
        <begin position="140"/>
        <end position="166"/>
    </location>
</feature>
<organism evidence="4">
    <name type="scientific">Phaeodactylum tricornutum</name>
    <name type="common">Diatom</name>
    <dbReference type="NCBI Taxonomy" id="2850"/>
    <lineage>
        <taxon>Eukaryota</taxon>
        <taxon>Sar</taxon>
        <taxon>Stramenopiles</taxon>
        <taxon>Ochrophyta</taxon>
        <taxon>Bacillariophyta</taxon>
        <taxon>Bacillariophyceae</taxon>
        <taxon>Bacillariophycidae</taxon>
        <taxon>Naviculales</taxon>
        <taxon>Phaeodactylaceae</taxon>
        <taxon>Phaeodactylum</taxon>
    </lineage>
</organism>
<feature type="region of interest" description="Disordered" evidence="3">
    <location>
        <begin position="284"/>
        <end position="308"/>
    </location>
</feature>
<gene>
    <name evidence="4" type="ORF">PTTT1_LOCUS54406</name>
</gene>
<dbReference type="PANTHER" id="PTHR22895:SF0">
    <property type="entry name" value="ARMADILLO REPEAT-CONTAINING PROTEIN 6"/>
    <property type="match status" value="1"/>
</dbReference>